<keyword evidence="2" id="KW-1185">Reference proteome</keyword>
<dbReference type="HOGENOM" id="CLU_2626767_0_0_1"/>
<dbReference type="AlphaFoldDB" id="M0ZLK7"/>
<reference evidence="1" key="2">
    <citation type="submission" date="2015-06" db="UniProtKB">
        <authorList>
            <consortium name="EnsemblPlants"/>
        </authorList>
    </citation>
    <scope>IDENTIFICATION</scope>
    <source>
        <strain evidence="1">DM1-3 516 R44</strain>
    </source>
</reference>
<evidence type="ECO:0000313" key="1">
    <source>
        <dbReference type="EnsemblPlants" id="PGSC0003DMT400003398"/>
    </source>
</evidence>
<organism evidence="1 2">
    <name type="scientific">Solanum tuberosum</name>
    <name type="common">Potato</name>
    <dbReference type="NCBI Taxonomy" id="4113"/>
    <lineage>
        <taxon>Eukaryota</taxon>
        <taxon>Viridiplantae</taxon>
        <taxon>Streptophyta</taxon>
        <taxon>Embryophyta</taxon>
        <taxon>Tracheophyta</taxon>
        <taxon>Spermatophyta</taxon>
        <taxon>Magnoliopsida</taxon>
        <taxon>eudicotyledons</taxon>
        <taxon>Gunneridae</taxon>
        <taxon>Pentapetalae</taxon>
        <taxon>asterids</taxon>
        <taxon>lamiids</taxon>
        <taxon>Solanales</taxon>
        <taxon>Solanaceae</taxon>
        <taxon>Solanoideae</taxon>
        <taxon>Solaneae</taxon>
        <taxon>Solanum</taxon>
    </lineage>
</organism>
<name>M0ZLK7_SOLTU</name>
<proteinExistence type="predicted"/>
<accession>M0ZLK7</accession>
<dbReference type="EnsemblPlants" id="PGSC0003DMT400003398">
    <property type="protein sequence ID" value="PGSC0003DMT400003398"/>
    <property type="gene ID" value="PGSC0003DMG404001341"/>
</dbReference>
<dbReference type="Gramene" id="PGSC0003DMT400003398">
    <property type="protein sequence ID" value="PGSC0003DMT400003398"/>
    <property type="gene ID" value="PGSC0003DMG404001341"/>
</dbReference>
<evidence type="ECO:0000313" key="2">
    <source>
        <dbReference type="Proteomes" id="UP000011115"/>
    </source>
</evidence>
<reference evidence="2" key="1">
    <citation type="journal article" date="2011" name="Nature">
        <title>Genome sequence and analysis of the tuber crop potato.</title>
        <authorList>
            <consortium name="The Potato Genome Sequencing Consortium"/>
        </authorList>
    </citation>
    <scope>NUCLEOTIDE SEQUENCE [LARGE SCALE GENOMIC DNA]</scope>
    <source>
        <strain evidence="2">cv. DM1-3 516 R44</strain>
    </source>
</reference>
<dbReference type="PaxDb" id="4113-PGSC0003DMT400003398"/>
<sequence>MVEDKDTHSAPKIGKFEVTIMFDITVAISLTMTSKRILTTQQAASPIFKAPNAELEFCRVLVFCRCFTFTHAASAQPH</sequence>
<dbReference type="InParanoid" id="M0ZLK7"/>
<protein>
    <submittedName>
        <fullName evidence="1">Uncharacterized protein</fullName>
    </submittedName>
</protein>
<dbReference type="Proteomes" id="UP000011115">
    <property type="component" value="Unassembled WGS sequence"/>
</dbReference>